<keyword evidence="2" id="KW-0472">Membrane</keyword>
<evidence type="ECO:0000313" key="4">
    <source>
        <dbReference type="EMBL" id="NER31251.1"/>
    </source>
</evidence>
<evidence type="ECO:0000256" key="2">
    <source>
        <dbReference type="SAM" id="Phobius"/>
    </source>
</evidence>
<keyword evidence="2" id="KW-0812">Transmembrane</keyword>
<proteinExistence type="predicted"/>
<dbReference type="Pfam" id="PF00656">
    <property type="entry name" value="Peptidase_C14"/>
    <property type="match status" value="1"/>
</dbReference>
<feature type="compositionally biased region" description="Polar residues" evidence="1">
    <location>
        <begin position="273"/>
        <end position="304"/>
    </location>
</feature>
<comment type="caution">
    <text evidence="4">The sequence shown here is derived from an EMBL/GenBank/DDBJ whole genome shotgun (WGS) entry which is preliminary data.</text>
</comment>
<keyword evidence="2" id="KW-1133">Transmembrane helix</keyword>
<sequence>MAHYACVAIGISRYQFLQPLSYGDADAQSLQQFLVEQASLPPEHCLLLTDTSPTIGEYSTYPSRENILNWLETVGQNSRVDGNDTAASNWRWLFFSGYGVCWQQVDYLMPIDGNPEDIPGTGIPVQFLFESLQAQGNDNLLVLLDLNRSPGFETGNPPGKETVELAHEMGISLVLSSQLDEFSHEAAALGNGIFTAGLLEALRYYHCDTTLNNLYQYLRSRTPELSHHHWRPLQTPLLVMPINTPTKGFILPLIANSVEKEKIAVGTNGAMINSTGKETNNTGANSSTITDSSTSLKGNNTSLVPRNPAPLNEIQSKSGAIVSYQNDRSGSDSTHESWWQKLLIWGGAALVLALIIAAVILRHRESFISQQKIEPVITPTPQALLTTPTTEATASAPMPSTTLNTQELASKTANSDPIRIQENQITLAKAKGLIQPNQASLFSQAITVARKVQPGDPLYEEAQENIGRWSLVILDLAEGRAKQGNFQGAIAAAKLVPKDNQFAYAKSQQKLEQWQVLFKQQQQNRGIIQAARQEVERYQASSYNRAILILRQVPSGQPGYSEAQELISQASRTIYLIANSRAARGDWKHGIETAALVPKDTPHYQDAQKAIARWQQSSK</sequence>
<feature type="domain" description="Peptidase C14 caspase" evidence="3">
    <location>
        <begin position="6"/>
        <end position="221"/>
    </location>
</feature>
<organism evidence="4">
    <name type="scientific">Symploca sp. SIO1C4</name>
    <dbReference type="NCBI Taxonomy" id="2607765"/>
    <lineage>
        <taxon>Bacteria</taxon>
        <taxon>Bacillati</taxon>
        <taxon>Cyanobacteriota</taxon>
        <taxon>Cyanophyceae</taxon>
        <taxon>Coleofasciculales</taxon>
        <taxon>Coleofasciculaceae</taxon>
        <taxon>Symploca</taxon>
    </lineage>
</organism>
<evidence type="ECO:0000256" key="1">
    <source>
        <dbReference type="SAM" id="MobiDB-lite"/>
    </source>
</evidence>
<dbReference type="EMBL" id="JAAHFQ010000762">
    <property type="protein sequence ID" value="NER31251.1"/>
    <property type="molecule type" value="Genomic_DNA"/>
</dbReference>
<reference evidence="4" key="1">
    <citation type="submission" date="2019-11" db="EMBL/GenBank/DDBJ databases">
        <title>Genomic insights into an expanded diversity of filamentous marine cyanobacteria reveals the extraordinary biosynthetic potential of Moorea and Okeania.</title>
        <authorList>
            <person name="Ferreira Leao T."/>
            <person name="Wang M."/>
            <person name="Moss N."/>
            <person name="Da Silva R."/>
            <person name="Sanders J."/>
            <person name="Nurk S."/>
            <person name="Gurevich A."/>
            <person name="Humphrey G."/>
            <person name="Reher R."/>
            <person name="Zhu Q."/>
            <person name="Belda-Ferre P."/>
            <person name="Glukhov E."/>
            <person name="Rex R."/>
            <person name="Dorrestein P.C."/>
            <person name="Knight R."/>
            <person name="Pevzner P."/>
            <person name="Gerwick W.H."/>
            <person name="Gerwick L."/>
        </authorList>
    </citation>
    <scope>NUCLEOTIDE SEQUENCE</scope>
    <source>
        <strain evidence="4">SIO1C4</strain>
    </source>
</reference>
<feature type="transmembrane region" description="Helical" evidence="2">
    <location>
        <begin position="342"/>
        <end position="361"/>
    </location>
</feature>
<dbReference type="GO" id="GO:0006508">
    <property type="term" value="P:proteolysis"/>
    <property type="evidence" value="ECO:0007669"/>
    <property type="project" value="InterPro"/>
</dbReference>
<dbReference type="Gene3D" id="3.40.50.1460">
    <property type="match status" value="1"/>
</dbReference>
<name>A0A6B3NNY3_9CYAN</name>
<protein>
    <submittedName>
        <fullName evidence="4">Peptidase C14</fullName>
    </submittedName>
</protein>
<accession>A0A6B3NNY3</accession>
<evidence type="ECO:0000259" key="3">
    <source>
        <dbReference type="Pfam" id="PF00656"/>
    </source>
</evidence>
<dbReference type="InterPro" id="IPR029030">
    <property type="entry name" value="Caspase-like_dom_sf"/>
</dbReference>
<feature type="region of interest" description="Disordered" evidence="1">
    <location>
        <begin position="273"/>
        <end position="310"/>
    </location>
</feature>
<dbReference type="SUPFAM" id="SSF52129">
    <property type="entry name" value="Caspase-like"/>
    <property type="match status" value="1"/>
</dbReference>
<dbReference type="InterPro" id="IPR011600">
    <property type="entry name" value="Pept_C14_caspase"/>
</dbReference>
<dbReference type="GO" id="GO:0004197">
    <property type="term" value="F:cysteine-type endopeptidase activity"/>
    <property type="evidence" value="ECO:0007669"/>
    <property type="project" value="InterPro"/>
</dbReference>
<gene>
    <name evidence="4" type="ORF">F6J89_27435</name>
</gene>
<dbReference type="AlphaFoldDB" id="A0A6B3NNY3"/>